<dbReference type="PIRSF" id="PIRSF037092">
    <property type="entry name" value="AP3_complex_delta"/>
    <property type="match status" value="1"/>
</dbReference>
<protein>
    <recommendedName>
        <fullName evidence="7">AP-3 complex subunit delta</fullName>
    </recommendedName>
</protein>
<evidence type="ECO:0000313" key="11">
    <source>
        <dbReference type="Proteomes" id="UP000759537"/>
    </source>
</evidence>
<dbReference type="GO" id="GO:0030123">
    <property type="term" value="C:AP-3 adaptor complex"/>
    <property type="evidence" value="ECO:0007669"/>
    <property type="project" value="InterPro"/>
</dbReference>
<evidence type="ECO:0000256" key="5">
    <source>
        <dbReference type="ARBA" id="ARBA00022927"/>
    </source>
</evidence>
<evidence type="ECO:0000313" key="10">
    <source>
        <dbReference type="EMBL" id="KAF8481007.1"/>
    </source>
</evidence>
<evidence type="ECO:0000256" key="2">
    <source>
        <dbReference type="ARBA" id="ARBA00006613"/>
    </source>
</evidence>
<sequence>MWERTLQDLIRGLRANKKDESKFIAQAVDEIRQEIKSKDMELKAAAVLKLTYLDMLGYDMSWASFHVVEVMSSPKYHLKAVGYLAANQSFGPDTDVLMLTTNLLKKDLTSSPNDTAISLNGLSHTISPDLAQDLSRDVVTLLNHSKPHIRKRAVIAVYKTLVKYPEATPFALTRLKERLEDQDLGVVAATINVLCEMVRREPSGYLSLAPQLFRLMTTSSNNWMLIKLIKLFGFLSPYEPRLVKKLQPPITELISTTPAISLLYECVHTCIVGGMLLHASGDSLAELCVTKLAAFLQDPDQNLKYIALLALAKIVPTHRNLVAQYQDMILSSISDQDLSIRMRALDLLSAMVTRDNLQSIVQQLLSHLVGPDTSSLPTAAQSLALNISSSTSDGAGPILAPTQLSSYRLTLVQHLLTTCSHDTYDNVVDFQWYLSVLLDLTYVASVKVGDQIRDQLVDIVARVRGVKRWAVELMTRLVRDDTFLANAQEEGSCAEVLWAAAWICGENSREIAEPQKLLPHLLQPNVSFLAPETIGAYLQAAVKLFGSWSMELSEDWDSGRIQDIREVVDTLISRLENFTSHSEVEVQERAANAVQLFNFIRADLASASFRPEDDSTAGPPANETSQNPTYPKSLLLINPLFSAYELNSVNTAAQDCIPVPESLDLDVWIVPPPREYTVPEAAPDDDTQEGERPLTKKKLKGKGKRKGKEKMSQAETLGSQTDPIPSAGPSETEEDKAEREKRRLERMELRRHDPYYIPDKPYSATSANDIDAIPVVHLDDLPPLSQVAETQYPSLLRDSASVIPSEPFVVDKNGEMPEGAISPPSSKLDPTPPMVTSSIDTAPQVLSSFPAYVVDEEIPRMKTPEPIKVKRTKKKGVSSAKSRRTVVE</sequence>
<name>A0A9P5MXH5_9AGAM</name>
<gene>
    <name evidence="10" type="ORF">DFH94DRAFT_793538</name>
</gene>
<accession>A0A9P5MXH5</accession>
<feature type="compositionally biased region" description="Basic residues" evidence="8">
    <location>
        <begin position="869"/>
        <end position="888"/>
    </location>
</feature>
<keyword evidence="6" id="KW-0472">Membrane</keyword>
<comment type="function">
    <text evidence="7">Part of the AP-3 complex, an adaptor-related complex which is not clathrin-associated. The complex is associated with the Golgi region as well as more peripheral structures. It facilitates the budding of vesicles from the Golgi membrane.</text>
</comment>
<keyword evidence="3 7" id="KW-0813">Transport</keyword>
<proteinExistence type="inferred from homology"/>
<feature type="region of interest" description="Disordered" evidence="8">
    <location>
        <begin position="676"/>
        <end position="747"/>
    </location>
</feature>
<keyword evidence="11" id="KW-1185">Reference proteome</keyword>
<dbReference type="EMBL" id="WHVB01000007">
    <property type="protein sequence ID" value="KAF8481007.1"/>
    <property type="molecule type" value="Genomic_DNA"/>
</dbReference>
<organism evidence="10 11">
    <name type="scientific">Russula ochroleuca</name>
    <dbReference type="NCBI Taxonomy" id="152965"/>
    <lineage>
        <taxon>Eukaryota</taxon>
        <taxon>Fungi</taxon>
        <taxon>Dikarya</taxon>
        <taxon>Basidiomycota</taxon>
        <taxon>Agaricomycotina</taxon>
        <taxon>Agaricomycetes</taxon>
        <taxon>Russulales</taxon>
        <taxon>Russulaceae</taxon>
        <taxon>Russula</taxon>
    </lineage>
</organism>
<comment type="similarity">
    <text evidence="2 7">Belongs to the adaptor complexes large subunit family.</text>
</comment>
<evidence type="ECO:0000256" key="1">
    <source>
        <dbReference type="ARBA" id="ARBA00004308"/>
    </source>
</evidence>
<dbReference type="Proteomes" id="UP000759537">
    <property type="component" value="Unassembled WGS sequence"/>
</dbReference>
<feature type="region of interest" description="Disordered" evidence="8">
    <location>
        <begin position="609"/>
        <end position="630"/>
    </location>
</feature>
<keyword evidence="4" id="KW-0677">Repeat</keyword>
<dbReference type="GO" id="GO:0006896">
    <property type="term" value="P:Golgi to vacuole transport"/>
    <property type="evidence" value="ECO:0007669"/>
    <property type="project" value="TreeGrafter"/>
</dbReference>
<feature type="compositionally biased region" description="Basic and acidic residues" evidence="8">
    <location>
        <begin position="736"/>
        <end position="747"/>
    </location>
</feature>
<reference evidence="10" key="1">
    <citation type="submission" date="2019-10" db="EMBL/GenBank/DDBJ databases">
        <authorList>
            <consortium name="DOE Joint Genome Institute"/>
            <person name="Kuo A."/>
            <person name="Miyauchi S."/>
            <person name="Kiss E."/>
            <person name="Drula E."/>
            <person name="Kohler A."/>
            <person name="Sanchez-Garcia M."/>
            <person name="Andreopoulos B."/>
            <person name="Barry K.W."/>
            <person name="Bonito G."/>
            <person name="Buee M."/>
            <person name="Carver A."/>
            <person name="Chen C."/>
            <person name="Cichocki N."/>
            <person name="Clum A."/>
            <person name="Culley D."/>
            <person name="Crous P.W."/>
            <person name="Fauchery L."/>
            <person name="Girlanda M."/>
            <person name="Hayes R."/>
            <person name="Keri Z."/>
            <person name="LaButti K."/>
            <person name="Lipzen A."/>
            <person name="Lombard V."/>
            <person name="Magnuson J."/>
            <person name="Maillard F."/>
            <person name="Morin E."/>
            <person name="Murat C."/>
            <person name="Nolan M."/>
            <person name="Ohm R."/>
            <person name="Pangilinan J."/>
            <person name="Pereira M."/>
            <person name="Perotto S."/>
            <person name="Peter M."/>
            <person name="Riley R."/>
            <person name="Sitrit Y."/>
            <person name="Stielow B."/>
            <person name="Szollosi G."/>
            <person name="Zifcakova L."/>
            <person name="Stursova M."/>
            <person name="Spatafora J.W."/>
            <person name="Tedersoo L."/>
            <person name="Vaario L.-M."/>
            <person name="Yamada A."/>
            <person name="Yan M."/>
            <person name="Wang P."/>
            <person name="Xu J."/>
            <person name="Bruns T."/>
            <person name="Baldrian P."/>
            <person name="Vilgalys R."/>
            <person name="Henrissat B."/>
            <person name="Grigoriev I.V."/>
            <person name="Hibbett D."/>
            <person name="Nagy L.G."/>
            <person name="Martin F.M."/>
        </authorList>
    </citation>
    <scope>NUCLEOTIDE SEQUENCE</scope>
    <source>
        <strain evidence="10">Prilba</strain>
    </source>
</reference>
<comment type="subcellular location">
    <subcellularLocation>
        <location evidence="1">Endomembrane system</location>
    </subcellularLocation>
    <subcellularLocation>
        <location evidence="7">Golgi apparatus</location>
    </subcellularLocation>
</comment>
<feature type="compositionally biased region" description="Basic residues" evidence="8">
    <location>
        <begin position="695"/>
        <end position="708"/>
    </location>
</feature>
<feature type="domain" description="Clathrin/coatomer adaptor adaptin-like N-terminal" evidence="9">
    <location>
        <begin position="21"/>
        <end position="597"/>
    </location>
</feature>
<dbReference type="GO" id="GO:0010008">
    <property type="term" value="C:endosome membrane"/>
    <property type="evidence" value="ECO:0007669"/>
    <property type="project" value="TreeGrafter"/>
</dbReference>
<evidence type="ECO:0000256" key="6">
    <source>
        <dbReference type="ARBA" id="ARBA00023136"/>
    </source>
</evidence>
<dbReference type="Pfam" id="PF01602">
    <property type="entry name" value="Adaptin_N"/>
    <property type="match status" value="1"/>
</dbReference>
<dbReference type="InterPro" id="IPR017105">
    <property type="entry name" value="AP3_complex_dsu"/>
</dbReference>
<keyword evidence="7" id="KW-0333">Golgi apparatus</keyword>
<evidence type="ECO:0000256" key="3">
    <source>
        <dbReference type="ARBA" id="ARBA00022448"/>
    </source>
</evidence>
<dbReference type="InterPro" id="IPR011989">
    <property type="entry name" value="ARM-like"/>
</dbReference>
<evidence type="ECO:0000256" key="7">
    <source>
        <dbReference type="PIRNR" id="PIRNR037092"/>
    </source>
</evidence>
<reference evidence="10" key="2">
    <citation type="journal article" date="2020" name="Nat. Commun.">
        <title>Large-scale genome sequencing of mycorrhizal fungi provides insights into the early evolution of symbiotic traits.</title>
        <authorList>
            <person name="Miyauchi S."/>
            <person name="Kiss E."/>
            <person name="Kuo A."/>
            <person name="Drula E."/>
            <person name="Kohler A."/>
            <person name="Sanchez-Garcia M."/>
            <person name="Morin E."/>
            <person name="Andreopoulos B."/>
            <person name="Barry K.W."/>
            <person name="Bonito G."/>
            <person name="Buee M."/>
            <person name="Carver A."/>
            <person name="Chen C."/>
            <person name="Cichocki N."/>
            <person name="Clum A."/>
            <person name="Culley D."/>
            <person name="Crous P.W."/>
            <person name="Fauchery L."/>
            <person name="Girlanda M."/>
            <person name="Hayes R.D."/>
            <person name="Keri Z."/>
            <person name="LaButti K."/>
            <person name="Lipzen A."/>
            <person name="Lombard V."/>
            <person name="Magnuson J."/>
            <person name="Maillard F."/>
            <person name="Murat C."/>
            <person name="Nolan M."/>
            <person name="Ohm R.A."/>
            <person name="Pangilinan J."/>
            <person name="Pereira M.F."/>
            <person name="Perotto S."/>
            <person name="Peter M."/>
            <person name="Pfister S."/>
            <person name="Riley R."/>
            <person name="Sitrit Y."/>
            <person name="Stielow J.B."/>
            <person name="Szollosi G."/>
            <person name="Zifcakova L."/>
            <person name="Stursova M."/>
            <person name="Spatafora J.W."/>
            <person name="Tedersoo L."/>
            <person name="Vaario L.M."/>
            <person name="Yamada A."/>
            <person name="Yan M."/>
            <person name="Wang P."/>
            <person name="Xu J."/>
            <person name="Bruns T."/>
            <person name="Baldrian P."/>
            <person name="Vilgalys R."/>
            <person name="Dunand C."/>
            <person name="Henrissat B."/>
            <person name="Grigoriev I.V."/>
            <person name="Hibbett D."/>
            <person name="Nagy L.G."/>
            <person name="Martin F.M."/>
        </authorList>
    </citation>
    <scope>NUCLEOTIDE SEQUENCE</scope>
    <source>
        <strain evidence="10">Prilba</strain>
    </source>
</reference>
<dbReference type="SUPFAM" id="SSF48371">
    <property type="entry name" value="ARM repeat"/>
    <property type="match status" value="1"/>
</dbReference>
<feature type="compositionally biased region" description="Polar residues" evidence="8">
    <location>
        <begin position="713"/>
        <end position="723"/>
    </location>
</feature>
<evidence type="ECO:0000256" key="4">
    <source>
        <dbReference type="ARBA" id="ARBA00022737"/>
    </source>
</evidence>
<dbReference type="GO" id="GO:0005794">
    <property type="term" value="C:Golgi apparatus"/>
    <property type="evidence" value="ECO:0007669"/>
    <property type="project" value="UniProtKB-SubCell"/>
</dbReference>
<evidence type="ECO:0000256" key="8">
    <source>
        <dbReference type="SAM" id="MobiDB-lite"/>
    </source>
</evidence>
<dbReference type="AlphaFoldDB" id="A0A9P5MXH5"/>
<dbReference type="OrthoDB" id="10264595at2759"/>
<dbReference type="PANTHER" id="PTHR22781">
    <property type="entry name" value="DELTA ADAPTIN-RELATED"/>
    <property type="match status" value="1"/>
</dbReference>
<dbReference type="PANTHER" id="PTHR22781:SF12">
    <property type="entry name" value="AP-3 COMPLEX SUBUNIT DELTA-1"/>
    <property type="match status" value="1"/>
</dbReference>
<dbReference type="InterPro" id="IPR002553">
    <property type="entry name" value="Clathrin/coatomer_adapt-like_N"/>
</dbReference>
<dbReference type="Gene3D" id="1.25.10.10">
    <property type="entry name" value="Leucine-rich Repeat Variant"/>
    <property type="match status" value="1"/>
</dbReference>
<feature type="region of interest" description="Disordered" evidence="8">
    <location>
        <begin position="809"/>
        <end position="841"/>
    </location>
</feature>
<comment type="caution">
    <text evidence="10">The sequence shown here is derived from an EMBL/GenBank/DDBJ whole genome shotgun (WGS) entry which is preliminary data.</text>
</comment>
<dbReference type="GO" id="GO:0006623">
    <property type="term" value="P:protein targeting to vacuole"/>
    <property type="evidence" value="ECO:0007669"/>
    <property type="project" value="TreeGrafter"/>
</dbReference>
<feature type="region of interest" description="Disordered" evidence="8">
    <location>
        <begin position="862"/>
        <end position="888"/>
    </location>
</feature>
<evidence type="ECO:0000259" key="9">
    <source>
        <dbReference type="Pfam" id="PF01602"/>
    </source>
</evidence>
<keyword evidence="5 7" id="KW-0653">Protein transport</keyword>
<comment type="subunit">
    <text evidence="7">Adaptor protein complex 3 (AP-3) is a heterotetramer.</text>
</comment>
<dbReference type="InterPro" id="IPR016024">
    <property type="entry name" value="ARM-type_fold"/>
</dbReference>